<dbReference type="RefSeq" id="WP_192623575.1">
    <property type="nucleotide sequence ID" value="NZ_JADBGG010000013.1"/>
</dbReference>
<reference evidence="1 2" key="1">
    <citation type="submission" date="2020-10" db="EMBL/GenBank/DDBJ databases">
        <title>Genomic Encyclopedia of Type Strains, Phase IV (KMG-IV): sequencing the most valuable type-strain genomes for metagenomic binning, comparative biology and taxonomic classification.</title>
        <authorList>
            <person name="Goeker M."/>
        </authorList>
    </citation>
    <scope>NUCLEOTIDE SEQUENCE [LARGE SCALE GENOMIC DNA]</scope>
    <source>
        <strain evidence="1 2">DSM 4194</strain>
    </source>
</reference>
<sequence length="152" mass="16941">MSMIATRTAQAGLAARIFTSLKAHLDPSLAEKILAEAIQTDAMAAGQAFARQAPEGPNLEHFATVLERWQEDNALVIEDVKLSDDTLAFVVTGCAYARVYEQMRLEPELGFMLSCARDEPFAQGYSPCLSMQRSETIMQGRPCCRFTFTWRK</sequence>
<dbReference type="InterPro" id="IPR026002">
    <property type="entry name" value="ATC_hydrolase-like"/>
</dbReference>
<proteinExistence type="predicted"/>
<gene>
    <name evidence="1" type="ORF">H4684_001958</name>
</gene>
<dbReference type="EMBL" id="JADBGG010000013">
    <property type="protein sequence ID" value="MBE1425305.1"/>
    <property type="molecule type" value="Genomic_DNA"/>
</dbReference>
<accession>A0ABR9H3M4</accession>
<dbReference type="Proteomes" id="UP000639010">
    <property type="component" value="Unassembled WGS sequence"/>
</dbReference>
<comment type="caution">
    <text evidence="1">The sequence shown here is derived from an EMBL/GenBank/DDBJ whole genome shotgun (WGS) entry which is preliminary data.</text>
</comment>
<evidence type="ECO:0000313" key="1">
    <source>
        <dbReference type="EMBL" id="MBE1425305.1"/>
    </source>
</evidence>
<name>A0ABR9H3M4_9BACT</name>
<organism evidence="1 2">
    <name type="scientific">Desulfomicrobium macestii</name>
    <dbReference type="NCBI Taxonomy" id="90731"/>
    <lineage>
        <taxon>Bacteria</taxon>
        <taxon>Pseudomonadati</taxon>
        <taxon>Thermodesulfobacteriota</taxon>
        <taxon>Desulfovibrionia</taxon>
        <taxon>Desulfovibrionales</taxon>
        <taxon>Desulfomicrobiaceae</taxon>
        <taxon>Desulfomicrobium</taxon>
    </lineage>
</organism>
<evidence type="ECO:0008006" key="3">
    <source>
        <dbReference type="Google" id="ProtNLM"/>
    </source>
</evidence>
<keyword evidence="2" id="KW-1185">Reference proteome</keyword>
<protein>
    <recommendedName>
        <fullName evidence="3">L-2-amino-thiazoline-4-carboxylic acid hydrolase</fullName>
    </recommendedName>
</protein>
<dbReference type="Pfam" id="PF14196">
    <property type="entry name" value="ATC_hydrolase"/>
    <property type="match status" value="1"/>
</dbReference>
<evidence type="ECO:0000313" key="2">
    <source>
        <dbReference type="Proteomes" id="UP000639010"/>
    </source>
</evidence>